<proteinExistence type="predicted"/>
<sequence>MCQGHPVRSTRRRMFYSAAVKQLETYRRTGPIGGERGMVGVAAIPDFIENFCPMRGRQFENLELTRGRPPRPPRDMSEIWREMMAVLLSEVMAKSLPLPGQDYNEIRVWPSHDVMPRLSCPSKRRINRVKTLWLSALE</sequence>
<reference evidence="1" key="1">
    <citation type="journal article" date="2023" name="G3 (Bethesda)">
        <title>A reference genome for the long-term kleptoplast-retaining sea slug Elysia crispata morphotype clarki.</title>
        <authorList>
            <person name="Eastman K.E."/>
            <person name="Pendleton A.L."/>
            <person name="Shaikh M.A."/>
            <person name="Suttiyut T."/>
            <person name="Ogas R."/>
            <person name="Tomko P."/>
            <person name="Gavelis G."/>
            <person name="Widhalm J.R."/>
            <person name="Wisecaver J.H."/>
        </authorList>
    </citation>
    <scope>NUCLEOTIDE SEQUENCE</scope>
    <source>
        <strain evidence="1">ECLA1</strain>
    </source>
</reference>
<dbReference type="Proteomes" id="UP001283361">
    <property type="component" value="Unassembled WGS sequence"/>
</dbReference>
<evidence type="ECO:0000313" key="1">
    <source>
        <dbReference type="EMBL" id="KAK3756547.1"/>
    </source>
</evidence>
<evidence type="ECO:0000313" key="2">
    <source>
        <dbReference type="Proteomes" id="UP001283361"/>
    </source>
</evidence>
<gene>
    <name evidence="1" type="ORF">RRG08_061607</name>
</gene>
<keyword evidence="2" id="KW-1185">Reference proteome</keyword>
<comment type="caution">
    <text evidence="1">The sequence shown here is derived from an EMBL/GenBank/DDBJ whole genome shotgun (WGS) entry which is preliminary data.</text>
</comment>
<organism evidence="1 2">
    <name type="scientific">Elysia crispata</name>
    <name type="common">lettuce slug</name>
    <dbReference type="NCBI Taxonomy" id="231223"/>
    <lineage>
        <taxon>Eukaryota</taxon>
        <taxon>Metazoa</taxon>
        <taxon>Spiralia</taxon>
        <taxon>Lophotrochozoa</taxon>
        <taxon>Mollusca</taxon>
        <taxon>Gastropoda</taxon>
        <taxon>Heterobranchia</taxon>
        <taxon>Euthyneura</taxon>
        <taxon>Panpulmonata</taxon>
        <taxon>Sacoglossa</taxon>
        <taxon>Placobranchoidea</taxon>
        <taxon>Plakobranchidae</taxon>
        <taxon>Elysia</taxon>
    </lineage>
</organism>
<protein>
    <submittedName>
        <fullName evidence="1">Uncharacterized protein</fullName>
    </submittedName>
</protein>
<dbReference type="EMBL" id="JAWDGP010005499">
    <property type="protein sequence ID" value="KAK3756547.1"/>
    <property type="molecule type" value="Genomic_DNA"/>
</dbReference>
<name>A0AAE0YT44_9GAST</name>
<dbReference type="AlphaFoldDB" id="A0AAE0YT44"/>
<accession>A0AAE0YT44</accession>